<dbReference type="AlphaFoldDB" id="A0AAV4XVZ3"/>
<gene>
    <name evidence="1" type="ORF">CEXT_228551</name>
</gene>
<protein>
    <submittedName>
        <fullName evidence="1">Uncharacterized protein</fullName>
    </submittedName>
</protein>
<proteinExistence type="predicted"/>
<evidence type="ECO:0000313" key="2">
    <source>
        <dbReference type="Proteomes" id="UP001054945"/>
    </source>
</evidence>
<evidence type="ECO:0000313" key="1">
    <source>
        <dbReference type="EMBL" id="GIY98919.1"/>
    </source>
</evidence>
<dbReference type="Proteomes" id="UP001054945">
    <property type="component" value="Unassembled WGS sequence"/>
</dbReference>
<dbReference type="EMBL" id="BPLR01018356">
    <property type="protein sequence ID" value="GIY98919.1"/>
    <property type="molecule type" value="Genomic_DNA"/>
</dbReference>
<name>A0AAV4XVZ3_CAEEX</name>
<accession>A0AAV4XVZ3</accession>
<reference evidence="1 2" key="1">
    <citation type="submission" date="2021-06" db="EMBL/GenBank/DDBJ databases">
        <title>Caerostris extrusa draft genome.</title>
        <authorList>
            <person name="Kono N."/>
            <person name="Arakawa K."/>
        </authorList>
    </citation>
    <scope>NUCLEOTIDE SEQUENCE [LARGE SCALE GENOMIC DNA]</scope>
</reference>
<comment type="caution">
    <text evidence="1">The sequence shown here is derived from an EMBL/GenBank/DDBJ whole genome shotgun (WGS) entry which is preliminary data.</text>
</comment>
<sequence>MEITKCEYCNTYVTNFEVHNCVKFGDQHRPNYATIPQNSYANLAEDIDLRTAEQMYYATPRSPMNQMNISRQQSILSNVHLPIYCKETTATEMVSQHGVANQYEYNNETSDFLFPDMYPFQANVPNSTQLQLPSEEGEVFINQNLQSFQPSNSAHHPNNSMSIAEQYSQTNYTHRTESCFGTVACDILSKNRSNSGNSRCRNREDGIFNLYGTENPSHFTDHVSLPSTSQVSVQNRESHAAKLCAVNINEDKNTAKNKQGTDFSYGIDNSVPCTSNAIQTQQRNFCKWNNEQQHRTSCMGIFKSILFIENCNACKISITSTVKKSSVNCKEHSPKKF</sequence>
<organism evidence="1 2">
    <name type="scientific">Caerostris extrusa</name>
    <name type="common">Bark spider</name>
    <name type="synonym">Caerostris bankana</name>
    <dbReference type="NCBI Taxonomy" id="172846"/>
    <lineage>
        <taxon>Eukaryota</taxon>
        <taxon>Metazoa</taxon>
        <taxon>Ecdysozoa</taxon>
        <taxon>Arthropoda</taxon>
        <taxon>Chelicerata</taxon>
        <taxon>Arachnida</taxon>
        <taxon>Araneae</taxon>
        <taxon>Araneomorphae</taxon>
        <taxon>Entelegynae</taxon>
        <taxon>Araneoidea</taxon>
        <taxon>Araneidae</taxon>
        <taxon>Caerostris</taxon>
    </lineage>
</organism>
<keyword evidence="2" id="KW-1185">Reference proteome</keyword>